<accession>A0A2S6CKT1</accession>
<sequence>MASTTTRPPPAGGTTSNTDCNACGSVAPRPHLTCFECTEGVDVHGNVDSIQYCTARCRDLAATEHKGDCERRNVRKQIYRVGELLQSSFYRLQDLNFITQFSQTKKEKGTLYYFEVAPWHRKTVFETSPYKFTETANDAHAIMSAFRCDLALGTHFELSKKLLAGISKYIEEVGFDGVAGKLKAKLVYPNGRVHDSSCGHEVLCVQTHADESYVIDITGAQYGQYEAVLPLETAVSFYGNKLSAIWPHGHYSVDLLAETKRHLAGGTGVSPRDRIIPAYLATLFNKLLIAWEKSHATRVDTLLKAKQAEYKLLEGTIEKLVVEASLQGRLVLRKVPPIEVFPLIDYADNVQGALGKPVVTVISKEYTGSRVAKKYRRHVLNTERRERPERWKDVIQPTLASNRSINVGVDVESRTRERLSSMKAEHGQAFMTAQMAMMDKAASYWTNEALAN</sequence>
<dbReference type="Proteomes" id="UP000237631">
    <property type="component" value="Unassembled WGS sequence"/>
</dbReference>
<proteinExistence type="predicted"/>
<organism evidence="1 2">
    <name type="scientific">Cercospora berteroae</name>
    <dbReference type="NCBI Taxonomy" id="357750"/>
    <lineage>
        <taxon>Eukaryota</taxon>
        <taxon>Fungi</taxon>
        <taxon>Dikarya</taxon>
        <taxon>Ascomycota</taxon>
        <taxon>Pezizomycotina</taxon>
        <taxon>Dothideomycetes</taxon>
        <taxon>Dothideomycetidae</taxon>
        <taxon>Mycosphaerellales</taxon>
        <taxon>Mycosphaerellaceae</taxon>
        <taxon>Cercospora</taxon>
    </lineage>
</organism>
<dbReference type="EMBL" id="PNEN01000290">
    <property type="protein sequence ID" value="PPJ60336.1"/>
    <property type="molecule type" value="Genomic_DNA"/>
</dbReference>
<dbReference type="STRING" id="357750.A0A2S6CKT1"/>
<protein>
    <recommendedName>
        <fullName evidence="3">Suppressor of anucleate metulae protein B</fullName>
    </recommendedName>
</protein>
<reference evidence="2" key="1">
    <citation type="journal article" date="2017" name="bioRxiv">
        <title>Conservation of a gene cluster reveals novel cercosporin biosynthetic mechanisms and extends production to the genus Colletotrichum.</title>
        <authorList>
            <person name="de Jonge R."/>
            <person name="Ebert M.K."/>
            <person name="Huitt-Roehl C.R."/>
            <person name="Pal P."/>
            <person name="Suttle J.C."/>
            <person name="Spanner R.E."/>
            <person name="Neubauer J.D."/>
            <person name="Jurick W.M.II."/>
            <person name="Stott K.A."/>
            <person name="Secor G.A."/>
            <person name="Thomma B.P.H.J."/>
            <person name="Van de Peer Y."/>
            <person name="Townsend C.A."/>
            <person name="Bolton M.D."/>
        </authorList>
    </citation>
    <scope>NUCLEOTIDE SEQUENCE [LARGE SCALE GENOMIC DNA]</scope>
    <source>
        <strain evidence="2">CBS538.71</strain>
    </source>
</reference>
<evidence type="ECO:0000313" key="1">
    <source>
        <dbReference type="EMBL" id="PPJ60336.1"/>
    </source>
</evidence>
<gene>
    <name evidence="1" type="ORF">CBER1_10728</name>
</gene>
<keyword evidence="2" id="KW-1185">Reference proteome</keyword>
<evidence type="ECO:0008006" key="3">
    <source>
        <dbReference type="Google" id="ProtNLM"/>
    </source>
</evidence>
<comment type="caution">
    <text evidence="1">The sequence shown here is derived from an EMBL/GenBank/DDBJ whole genome shotgun (WGS) entry which is preliminary data.</text>
</comment>
<dbReference type="OrthoDB" id="432970at2759"/>
<dbReference type="AlphaFoldDB" id="A0A2S6CKT1"/>
<name>A0A2S6CKT1_9PEZI</name>
<evidence type="ECO:0000313" key="2">
    <source>
        <dbReference type="Proteomes" id="UP000237631"/>
    </source>
</evidence>